<dbReference type="InterPro" id="IPR000711">
    <property type="entry name" value="ATPase_OSCP/dsu"/>
</dbReference>
<evidence type="ECO:0000256" key="3">
    <source>
        <dbReference type="ARBA" id="ARBA00022781"/>
    </source>
</evidence>
<dbReference type="EMBL" id="JANAVB010045219">
    <property type="protein sequence ID" value="KAJ6790524.1"/>
    <property type="molecule type" value="Genomic_DNA"/>
</dbReference>
<sequence>MSIMNHSIPSNGHPAFPPNGSGTQDPSHHPPLAPWHSLKPFHPNSSKTTKKTSLNISRGDSIKGTAEYSACSKLPDAENETFRNGIGDLSHLLGAGATEFEPLGLLTDAMVELDRKLSGGGQQQNVAVLKVAVSSAVRLDDTQIDLIARKMRRLTGFVNLRLENVVDPSLIAGFVISYGMGDSHVIDLSVKGQLAALAAKVEFSDKRRVANHGQSWSFSNSIK</sequence>
<dbReference type="GO" id="GO:0016020">
    <property type="term" value="C:membrane"/>
    <property type="evidence" value="ECO:0007669"/>
    <property type="project" value="UniProtKB-SubCell"/>
</dbReference>
<evidence type="ECO:0000256" key="6">
    <source>
        <dbReference type="ARBA" id="ARBA00023310"/>
    </source>
</evidence>
<evidence type="ECO:0000313" key="8">
    <source>
        <dbReference type="EMBL" id="KAJ6790524.1"/>
    </source>
</evidence>
<keyword evidence="9" id="KW-1185">Reference proteome</keyword>
<name>A0AAX6DFL7_IRIPA</name>
<reference evidence="8" key="2">
    <citation type="submission" date="2023-04" db="EMBL/GenBank/DDBJ databases">
        <authorList>
            <person name="Bruccoleri R.E."/>
            <person name="Oakeley E.J."/>
            <person name="Faust A.-M."/>
            <person name="Dessus-Babus S."/>
            <person name="Altorfer M."/>
            <person name="Burckhardt D."/>
            <person name="Oertli M."/>
            <person name="Naumann U."/>
            <person name="Petersen F."/>
            <person name="Wong J."/>
        </authorList>
    </citation>
    <scope>NUCLEOTIDE SEQUENCE</scope>
    <source>
        <strain evidence="8">GSM-AAB239-AS_SAM_17_03QT</strain>
        <tissue evidence="8">Leaf</tissue>
    </source>
</reference>
<evidence type="ECO:0000256" key="7">
    <source>
        <dbReference type="SAM" id="MobiDB-lite"/>
    </source>
</evidence>
<keyword evidence="5" id="KW-0472">Membrane</keyword>
<keyword evidence="3" id="KW-0375">Hydrogen ion transport</keyword>
<feature type="compositionally biased region" description="Polar residues" evidence="7">
    <location>
        <begin position="43"/>
        <end position="58"/>
    </location>
</feature>
<organism evidence="8 9">
    <name type="scientific">Iris pallida</name>
    <name type="common">Sweet iris</name>
    <dbReference type="NCBI Taxonomy" id="29817"/>
    <lineage>
        <taxon>Eukaryota</taxon>
        <taxon>Viridiplantae</taxon>
        <taxon>Streptophyta</taxon>
        <taxon>Embryophyta</taxon>
        <taxon>Tracheophyta</taxon>
        <taxon>Spermatophyta</taxon>
        <taxon>Magnoliopsida</taxon>
        <taxon>Liliopsida</taxon>
        <taxon>Asparagales</taxon>
        <taxon>Iridaceae</taxon>
        <taxon>Iridoideae</taxon>
        <taxon>Irideae</taxon>
        <taxon>Iris</taxon>
    </lineage>
</organism>
<evidence type="ECO:0000313" key="9">
    <source>
        <dbReference type="Proteomes" id="UP001140949"/>
    </source>
</evidence>
<gene>
    <name evidence="8" type="ORF">M6B38_248945</name>
</gene>
<comment type="caution">
    <text evidence="8">The sequence shown here is derived from an EMBL/GenBank/DDBJ whole genome shotgun (WGS) entry which is preliminary data.</text>
</comment>
<evidence type="ECO:0000256" key="4">
    <source>
        <dbReference type="ARBA" id="ARBA00023065"/>
    </source>
</evidence>
<reference evidence="8" key="1">
    <citation type="journal article" date="2023" name="GigaByte">
        <title>Genome assembly of the bearded iris, Iris pallida Lam.</title>
        <authorList>
            <person name="Bruccoleri R.E."/>
            <person name="Oakeley E.J."/>
            <person name="Faust A.M.E."/>
            <person name="Altorfer M."/>
            <person name="Dessus-Babus S."/>
            <person name="Burckhardt D."/>
            <person name="Oertli M."/>
            <person name="Naumann U."/>
            <person name="Petersen F."/>
            <person name="Wong J."/>
        </authorList>
    </citation>
    <scope>NUCLEOTIDE SEQUENCE</scope>
    <source>
        <strain evidence="8">GSM-AAB239-AS_SAM_17_03QT</strain>
    </source>
</reference>
<accession>A0AAX6DFL7</accession>
<protein>
    <submittedName>
        <fullName evidence="8">ATP synthase delta chain, chloroplastic</fullName>
    </submittedName>
</protein>
<comment type="subcellular location">
    <subcellularLocation>
        <location evidence="1">Membrane</location>
    </subcellularLocation>
</comment>
<dbReference type="GO" id="GO:0046933">
    <property type="term" value="F:proton-transporting ATP synthase activity, rotational mechanism"/>
    <property type="evidence" value="ECO:0007669"/>
    <property type="project" value="InterPro"/>
</dbReference>
<evidence type="ECO:0000256" key="2">
    <source>
        <dbReference type="ARBA" id="ARBA00022448"/>
    </source>
</evidence>
<evidence type="ECO:0000256" key="5">
    <source>
        <dbReference type="ARBA" id="ARBA00023136"/>
    </source>
</evidence>
<proteinExistence type="predicted"/>
<keyword evidence="6" id="KW-0066">ATP synthesis</keyword>
<feature type="region of interest" description="Disordered" evidence="7">
    <location>
        <begin position="1"/>
        <end position="58"/>
    </location>
</feature>
<dbReference type="Pfam" id="PF00213">
    <property type="entry name" value="OSCP"/>
    <property type="match status" value="1"/>
</dbReference>
<dbReference type="PANTHER" id="PTHR11910">
    <property type="entry name" value="ATP SYNTHASE DELTA CHAIN"/>
    <property type="match status" value="1"/>
</dbReference>
<feature type="compositionally biased region" description="Polar residues" evidence="7">
    <location>
        <begin position="1"/>
        <end position="10"/>
    </location>
</feature>
<evidence type="ECO:0000256" key="1">
    <source>
        <dbReference type="ARBA" id="ARBA00004370"/>
    </source>
</evidence>
<keyword evidence="2" id="KW-0813">Transport</keyword>
<dbReference type="Proteomes" id="UP001140949">
    <property type="component" value="Unassembled WGS sequence"/>
</dbReference>
<keyword evidence="4" id="KW-0406">Ion transport</keyword>
<dbReference type="AlphaFoldDB" id="A0AAX6DFL7"/>